<evidence type="ECO:0000256" key="1">
    <source>
        <dbReference type="ARBA" id="ARBA00001936"/>
    </source>
</evidence>
<dbReference type="SUPFAM" id="SSF53448">
    <property type="entry name" value="Nucleotide-diphospho-sugar transferases"/>
    <property type="match status" value="1"/>
</dbReference>
<dbReference type="AlphaFoldDB" id="A0A6V8NQW2"/>
<evidence type="ECO:0000256" key="8">
    <source>
        <dbReference type="ARBA" id="ARBA00040894"/>
    </source>
</evidence>
<dbReference type="PANTHER" id="PTHR48090">
    <property type="entry name" value="UNDECAPRENYL-PHOSPHATE 4-DEOXY-4-FORMAMIDO-L-ARABINOSE TRANSFERASE-RELATED"/>
    <property type="match status" value="1"/>
</dbReference>
<gene>
    <name evidence="13" type="ORF">HKBW3S06_00987</name>
</gene>
<comment type="catalytic activity">
    <reaction evidence="10">
        <text>an NDP-alpha-D-glucose + (2R)-3-phosphoglycerate = (2R)-2-O-(alpha-D-glucopyranosyl)-3-phospho-glycerate + a ribonucleoside 5'-diphosphate + H(+)</text>
        <dbReference type="Rhea" id="RHEA:47244"/>
        <dbReference type="ChEBI" id="CHEBI:15378"/>
        <dbReference type="ChEBI" id="CHEBI:57930"/>
        <dbReference type="ChEBI" id="CHEBI:58272"/>
        <dbReference type="ChEBI" id="CHEBI:62600"/>
        <dbReference type="ChEBI" id="CHEBI:76533"/>
        <dbReference type="EC" id="2.4.1.266"/>
    </reaction>
    <physiologicalReaction direction="left-to-right" evidence="10">
        <dbReference type="Rhea" id="RHEA:47245"/>
    </physiologicalReaction>
</comment>
<comment type="cofactor">
    <cofactor evidence="2">
        <name>Mg(2+)</name>
        <dbReference type="ChEBI" id="CHEBI:18420"/>
    </cofactor>
</comment>
<protein>
    <recommendedName>
        <fullName evidence="8">Glucosyl-3-phosphoglycerate synthase</fullName>
        <ecNumber evidence="7">2.4.1.266</ecNumber>
    </recommendedName>
</protein>
<evidence type="ECO:0000256" key="11">
    <source>
        <dbReference type="SAM" id="MobiDB-lite"/>
    </source>
</evidence>
<dbReference type="Gene3D" id="3.90.550.10">
    <property type="entry name" value="Spore Coat Polysaccharide Biosynthesis Protein SpsA, Chain A"/>
    <property type="match status" value="1"/>
</dbReference>
<comment type="similarity">
    <text evidence="3">Belongs to the glycosyltransferase 2 family.</text>
</comment>
<evidence type="ECO:0000256" key="2">
    <source>
        <dbReference type="ARBA" id="ARBA00001946"/>
    </source>
</evidence>
<dbReference type="Pfam" id="PF00535">
    <property type="entry name" value="Glycos_transf_2"/>
    <property type="match status" value="1"/>
</dbReference>
<evidence type="ECO:0000313" key="13">
    <source>
        <dbReference type="EMBL" id="GFP21760.1"/>
    </source>
</evidence>
<evidence type="ECO:0000256" key="7">
    <source>
        <dbReference type="ARBA" id="ARBA00039022"/>
    </source>
</evidence>
<accession>A0A6V8NQW2</accession>
<dbReference type="InterPro" id="IPR029044">
    <property type="entry name" value="Nucleotide-diphossugar_trans"/>
</dbReference>
<evidence type="ECO:0000256" key="3">
    <source>
        <dbReference type="ARBA" id="ARBA00006739"/>
    </source>
</evidence>
<dbReference type="GO" id="GO:0016757">
    <property type="term" value="F:glycosyltransferase activity"/>
    <property type="evidence" value="ECO:0007669"/>
    <property type="project" value="UniProtKB-KW"/>
</dbReference>
<reference evidence="13 14" key="1">
    <citation type="journal article" date="2020" name="Front. Microbiol.">
        <title>Single-cell genomics of novel Actinobacteria with the Wood-Ljungdahl pathway discovered in a serpentinizing system.</title>
        <authorList>
            <person name="Merino N."/>
            <person name="Kawai M."/>
            <person name="Boyd E.S."/>
            <person name="Colman D.R."/>
            <person name="McGlynn S.E."/>
            <person name="Nealson K.H."/>
            <person name="Kurokawa K."/>
            <person name="Hongoh Y."/>
        </authorList>
    </citation>
    <scope>NUCLEOTIDE SEQUENCE [LARGE SCALE GENOMIC DNA]</scope>
    <source>
        <strain evidence="13 14">S06</strain>
    </source>
</reference>
<dbReference type="RefSeq" id="WP_176226864.1">
    <property type="nucleotide sequence ID" value="NZ_BLRV01000097.1"/>
</dbReference>
<evidence type="ECO:0000313" key="14">
    <source>
        <dbReference type="Proteomes" id="UP000580051"/>
    </source>
</evidence>
<dbReference type="EMBL" id="BLRV01000097">
    <property type="protein sequence ID" value="GFP21760.1"/>
    <property type="molecule type" value="Genomic_DNA"/>
</dbReference>
<comment type="cofactor">
    <cofactor evidence="1">
        <name>Mn(2+)</name>
        <dbReference type="ChEBI" id="CHEBI:29035"/>
    </cofactor>
</comment>
<name>A0A6V8NQW2_9ACTN</name>
<evidence type="ECO:0000256" key="6">
    <source>
        <dbReference type="ARBA" id="ARBA00022842"/>
    </source>
</evidence>
<dbReference type="InterPro" id="IPR050256">
    <property type="entry name" value="Glycosyltransferase_2"/>
</dbReference>
<dbReference type="CDD" id="cd04179">
    <property type="entry name" value="DPM_DPG-synthase_like"/>
    <property type="match status" value="1"/>
</dbReference>
<comment type="catalytic activity">
    <reaction evidence="9">
        <text>(2R)-3-phosphoglycerate + UDP-alpha-D-glucose = (2R)-2-O-(alpha-D-glucopyranosyl)-3-phospho-glycerate + UDP + H(+)</text>
        <dbReference type="Rhea" id="RHEA:31319"/>
        <dbReference type="ChEBI" id="CHEBI:15378"/>
        <dbReference type="ChEBI" id="CHEBI:58223"/>
        <dbReference type="ChEBI" id="CHEBI:58272"/>
        <dbReference type="ChEBI" id="CHEBI:58885"/>
        <dbReference type="ChEBI" id="CHEBI:62600"/>
        <dbReference type="EC" id="2.4.1.266"/>
    </reaction>
    <physiologicalReaction direction="left-to-right" evidence="9">
        <dbReference type="Rhea" id="RHEA:31320"/>
    </physiologicalReaction>
</comment>
<comment type="caution">
    <text evidence="13">The sequence shown here is derived from an EMBL/GenBank/DDBJ whole genome shotgun (WGS) entry which is preliminary data.</text>
</comment>
<feature type="domain" description="Glycosyltransferase 2-like" evidence="12">
    <location>
        <begin position="81"/>
        <end position="193"/>
    </location>
</feature>
<evidence type="ECO:0000256" key="10">
    <source>
        <dbReference type="ARBA" id="ARBA00048997"/>
    </source>
</evidence>
<dbReference type="InterPro" id="IPR001173">
    <property type="entry name" value="Glyco_trans_2-like"/>
</dbReference>
<organism evidence="13 14">
    <name type="scientific">Candidatus Hakubella thermalkaliphila</name>
    <dbReference type="NCBI Taxonomy" id="2754717"/>
    <lineage>
        <taxon>Bacteria</taxon>
        <taxon>Bacillati</taxon>
        <taxon>Actinomycetota</taxon>
        <taxon>Actinomycetota incertae sedis</taxon>
        <taxon>Candidatus Hakubellales</taxon>
        <taxon>Candidatus Hakubellaceae</taxon>
        <taxon>Candidatus Hakubella</taxon>
    </lineage>
</organism>
<evidence type="ECO:0000256" key="5">
    <source>
        <dbReference type="ARBA" id="ARBA00022679"/>
    </source>
</evidence>
<keyword evidence="5" id="KW-0808">Transferase</keyword>
<dbReference type="Proteomes" id="UP000580051">
    <property type="component" value="Unassembled WGS sequence"/>
</dbReference>
<sequence length="328" mass="37257">MPQLFDEKARECSRSINDPLAMRLQIRKSRIVGLEQETKAPRGRKSRTSGREREAKAPGLWADIFLERSYDTGPNGKQIVSVIIPARNEEKTIARNITIARSAFQETEDVEVEVIVTDGCSEDSTREEILKPGPDHFLEVPPGKGNAMREGFLHSRGDVVLFSDADLLNFEARWIEMVAEPILQGRADVVLGVGISPWFQGATETIYRPLIKLLFPEVEERISRQPLTGQRAFRRWVLARLDLLPDYGVEAAMNIDLVNMKPPPRIQEVSLGEKRDVWKGNLDMYREVGRAILLKACQYGRLSRLRESNFSHLVEILNQLLSEIDLQV</sequence>
<evidence type="ECO:0000259" key="12">
    <source>
        <dbReference type="Pfam" id="PF00535"/>
    </source>
</evidence>
<proteinExistence type="inferred from homology"/>
<feature type="region of interest" description="Disordered" evidence="11">
    <location>
        <begin position="33"/>
        <end position="55"/>
    </location>
</feature>
<evidence type="ECO:0000256" key="9">
    <source>
        <dbReference type="ARBA" id="ARBA00048689"/>
    </source>
</evidence>
<evidence type="ECO:0000256" key="4">
    <source>
        <dbReference type="ARBA" id="ARBA00022676"/>
    </source>
</evidence>
<keyword evidence="6" id="KW-0460">Magnesium</keyword>
<dbReference type="EC" id="2.4.1.266" evidence="7"/>
<keyword evidence="4" id="KW-0328">Glycosyltransferase</keyword>
<dbReference type="PANTHER" id="PTHR48090:SF10">
    <property type="entry name" value="GLUCOSYL-3-PHOSPHOGLYCERATE SYNTHASE"/>
    <property type="match status" value="1"/>
</dbReference>